<dbReference type="NCBIfam" id="TIGR01439">
    <property type="entry name" value="lp_hng_hel_AbrB"/>
    <property type="match status" value="1"/>
</dbReference>
<dbReference type="EMBL" id="ADKX01000001">
    <property type="protein sequence ID" value="EFW06549.1"/>
    <property type="molecule type" value="Genomic_DNA"/>
</dbReference>
<protein>
    <submittedName>
        <fullName evidence="3">Transcriptional regulator</fullName>
    </submittedName>
</protein>
<dbReference type="Gene3D" id="2.10.260.10">
    <property type="match status" value="1"/>
</dbReference>
<dbReference type="STRING" id="100884.GCA_000269565_01613"/>
<dbReference type="Gene3D" id="1.10.260.40">
    <property type="entry name" value="lambda repressor-like DNA-binding domains"/>
    <property type="match status" value="1"/>
</dbReference>
<feature type="domain" description="HTH cro/C1-type" evidence="2">
    <location>
        <begin position="12"/>
        <end position="63"/>
    </location>
</feature>
<keyword evidence="4" id="KW-1185">Reference proteome</keyword>
<dbReference type="SMART" id="SM00530">
    <property type="entry name" value="HTH_XRE"/>
    <property type="match status" value="1"/>
</dbReference>
<dbReference type="Proteomes" id="UP000003157">
    <property type="component" value="Unassembled WGS sequence"/>
</dbReference>
<evidence type="ECO:0000313" key="3">
    <source>
        <dbReference type="EMBL" id="EFW06549.1"/>
    </source>
</evidence>
<name>E7G5P8_9FIRM</name>
<dbReference type="HOGENOM" id="CLU_133814_0_0_9"/>
<reference evidence="3 4" key="1">
    <citation type="submission" date="2010-12" db="EMBL/GenBank/DDBJ databases">
        <title>The Genome Sequence of Coprobacillus sp. strain 29_1.</title>
        <authorList>
            <consortium name="The Broad Institute Genome Sequencing Platform"/>
            <person name="Earl A."/>
            <person name="Ward D."/>
            <person name="Feldgarden M."/>
            <person name="Gevers D."/>
            <person name="Daigneault M."/>
            <person name="Sibley C.D."/>
            <person name="White A."/>
            <person name="Strauss J."/>
            <person name="Allen-Vercoe E."/>
            <person name="Young S.K."/>
            <person name="Zeng Q."/>
            <person name="Gargeya S."/>
            <person name="Fitzgerald M."/>
            <person name="Haas B."/>
            <person name="Abouelleil A."/>
            <person name="Alvarado L."/>
            <person name="Arachchi H.M."/>
            <person name="Berlin A."/>
            <person name="Brown A."/>
            <person name="Chapman S.B."/>
            <person name="Chen Z."/>
            <person name="Dunbar C."/>
            <person name="Freedman E."/>
            <person name="Gearin G."/>
            <person name="Gellesch M."/>
            <person name="Goldberg J."/>
            <person name="Griggs A."/>
            <person name="Gujja S."/>
            <person name="Heilman E."/>
            <person name="Heiman D."/>
            <person name="Howarth C."/>
            <person name="Larson L."/>
            <person name="Lui A."/>
            <person name="MacDonald P.J.P."/>
            <person name="Mehta T."/>
            <person name="Montmayeur A."/>
            <person name="Murphy C."/>
            <person name="Neiman D."/>
            <person name="Pearson M."/>
            <person name="Priest M."/>
            <person name="Roberts A."/>
            <person name="Saif S."/>
            <person name="Shea T."/>
            <person name="Shenoy N."/>
            <person name="Sisk P."/>
            <person name="Stolte C."/>
            <person name="Sykes S."/>
            <person name="White J."/>
            <person name="Yandava C."/>
            <person name="Nusbaum C."/>
            <person name="Birren B."/>
        </authorList>
    </citation>
    <scope>NUCLEOTIDE SEQUENCE [LARGE SCALE GENOMIC DNA]</scope>
    <source>
        <strain evidence="3 4">29_1</strain>
    </source>
</reference>
<dbReference type="InterPro" id="IPR001387">
    <property type="entry name" value="Cro/C1-type_HTH"/>
</dbReference>
<evidence type="ECO:0000313" key="4">
    <source>
        <dbReference type="Proteomes" id="UP000003157"/>
    </source>
</evidence>
<dbReference type="eggNOG" id="COG1476">
    <property type="taxonomic scope" value="Bacteria"/>
</dbReference>
<dbReference type="Pfam" id="PF01381">
    <property type="entry name" value="HTH_3"/>
    <property type="match status" value="1"/>
</dbReference>
<dbReference type="GeneID" id="78229486"/>
<dbReference type="OrthoDB" id="9812495at2"/>
<dbReference type="CDD" id="cd00093">
    <property type="entry name" value="HTH_XRE"/>
    <property type="match status" value="1"/>
</dbReference>
<sequence length="155" mass="17124">MKNMISKNLMFLRNAHHFTLEYVAEKIGVSRQAVAKWENGESIPDLMNSMALANLYGVTIDDLVHHDHDKKGYAVPPVGKHIFGNVTVGERGQIVIPKKARDIFDFQPGENLIILGDEEQGGLALVKSSTFMKMAEDILAMGGIQNDSNQDKSSL</sequence>
<dbReference type="InterPro" id="IPR037914">
    <property type="entry name" value="SpoVT-AbrB_sf"/>
</dbReference>
<dbReference type="InterPro" id="IPR010982">
    <property type="entry name" value="Lambda_DNA-bd_dom_sf"/>
</dbReference>
<dbReference type="GO" id="GO:0003677">
    <property type="term" value="F:DNA binding"/>
    <property type="evidence" value="ECO:0007669"/>
    <property type="project" value="UniProtKB-KW"/>
</dbReference>
<dbReference type="PANTHER" id="PTHR46558:SF4">
    <property type="entry name" value="DNA-BIDING PHAGE PROTEIN"/>
    <property type="match status" value="1"/>
</dbReference>
<dbReference type="InterPro" id="IPR007159">
    <property type="entry name" value="SpoVT-AbrB_dom"/>
</dbReference>
<dbReference type="SMART" id="SM00966">
    <property type="entry name" value="SpoVT_AbrB"/>
    <property type="match status" value="1"/>
</dbReference>
<dbReference type="PANTHER" id="PTHR46558">
    <property type="entry name" value="TRACRIPTIONAL REGULATORY PROTEIN-RELATED-RELATED"/>
    <property type="match status" value="1"/>
</dbReference>
<proteinExistence type="predicted"/>
<dbReference type="PROSITE" id="PS50943">
    <property type="entry name" value="HTH_CROC1"/>
    <property type="match status" value="1"/>
</dbReference>
<dbReference type="SUPFAM" id="SSF47413">
    <property type="entry name" value="lambda repressor-like DNA-binding domains"/>
    <property type="match status" value="1"/>
</dbReference>
<gene>
    <name evidence="3" type="ORF">HMPREF9488_00086</name>
</gene>
<organism evidence="3 4">
    <name type="scientific">Coprobacillus cateniformis</name>
    <dbReference type="NCBI Taxonomy" id="100884"/>
    <lineage>
        <taxon>Bacteria</taxon>
        <taxon>Bacillati</taxon>
        <taxon>Bacillota</taxon>
        <taxon>Erysipelotrichia</taxon>
        <taxon>Erysipelotrichales</taxon>
        <taxon>Coprobacillaceae</taxon>
        <taxon>Coprobacillus</taxon>
    </lineage>
</organism>
<dbReference type="RefSeq" id="WP_008787214.1">
    <property type="nucleotide sequence ID" value="NZ_AKCB01000001.1"/>
</dbReference>
<keyword evidence="1" id="KW-0238">DNA-binding</keyword>
<evidence type="ECO:0000259" key="2">
    <source>
        <dbReference type="PROSITE" id="PS50943"/>
    </source>
</evidence>
<dbReference type="SUPFAM" id="SSF89447">
    <property type="entry name" value="AbrB/MazE/MraZ-like"/>
    <property type="match status" value="1"/>
</dbReference>
<dbReference type="Pfam" id="PF04014">
    <property type="entry name" value="MazE_antitoxin"/>
    <property type="match status" value="1"/>
</dbReference>
<evidence type="ECO:0000256" key="1">
    <source>
        <dbReference type="ARBA" id="ARBA00023125"/>
    </source>
</evidence>
<dbReference type="AlphaFoldDB" id="E7G5P8"/>
<accession>E7G5P8</accession>
<comment type="caution">
    <text evidence="3">The sequence shown here is derived from an EMBL/GenBank/DDBJ whole genome shotgun (WGS) entry which is preliminary data.</text>
</comment>